<feature type="region of interest" description="Disordered" evidence="1">
    <location>
        <begin position="651"/>
        <end position="699"/>
    </location>
</feature>
<feature type="compositionally biased region" description="Low complexity" evidence="1">
    <location>
        <begin position="127"/>
        <end position="152"/>
    </location>
</feature>
<proteinExistence type="predicted"/>
<gene>
    <name evidence="2" type="ORF">ACOF00016_LOCUS6010</name>
</gene>
<feature type="region of interest" description="Disordered" evidence="1">
    <location>
        <begin position="1"/>
        <end position="83"/>
    </location>
</feature>
<feature type="compositionally biased region" description="Polar residues" evidence="1">
    <location>
        <begin position="664"/>
        <end position="699"/>
    </location>
</feature>
<feature type="compositionally biased region" description="Low complexity" evidence="1">
    <location>
        <begin position="469"/>
        <end position="487"/>
    </location>
</feature>
<feature type="region of interest" description="Disordered" evidence="1">
    <location>
        <begin position="292"/>
        <end position="313"/>
    </location>
</feature>
<name>A0A7S3P2P4_9STRA</name>
<feature type="compositionally biased region" description="Acidic residues" evidence="1">
    <location>
        <begin position="40"/>
        <end position="62"/>
    </location>
</feature>
<feature type="compositionally biased region" description="Polar residues" evidence="1">
    <location>
        <begin position="1"/>
        <end position="23"/>
    </location>
</feature>
<evidence type="ECO:0000256" key="1">
    <source>
        <dbReference type="SAM" id="MobiDB-lite"/>
    </source>
</evidence>
<dbReference type="EMBL" id="HBIM01007064">
    <property type="protein sequence ID" value="CAE0408240.1"/>
    <property type="molecule type" value="Transcribed_RNA"/>
</dbReference>
<feature type="compositionally biased region" description="Acidic residues" evidence="1">
    <location>
        <begin position="388"/>
        <end position="398"/>
    </location>
</feature>
<feature type="compositionally biased region" description="Polar residues" evidence="1">
    <location>
        <begin position="70"/>
        <end position="79"/>
    </location>
</feature>
<reference evidence="2" key="1">
    <citation type="submission" date="2021-01" db="EMBL/GenBank/DDBJ databases">
        <authorList>
            <person name="Corre E."/>
            <person name="Pelletier E."/>
            <person name="Niang G."/>
            <person name="Scheremetjew M."/>
            <person name="Finn R."/>
            <person name="Kale V."/>
            <person name="Holt S."/>
            <person name="Cochrane G."/>
            <person name="Meng A."/>
            <person name="Brown T."/>
            <person name="Cohen L."/>
        </authorList>
    </citation>
    <scope>NUCLEOTIDE SEQUENCE</scope>
    <source>
        <strain evidence="2">CCMP127</strain>
    </source>
</reference>
<sequence length="873" mass="95329">MMNIEQSQNQTREPPSSQQSQAVIVQDEENSLPSSFPGLDDLEEEDALASYNDDDDYDDNESSTDYSAAMSLTSHSGNAANRGLHDSEEWCIRVEDHTITISRVETTVLAPAQSSQPPNNDYDDDSFASSSSSAVSPPDHGWSTGSSTSSSLVEDEDEDETSHGEDSSGYSDLHLFEDDLPSDSNHGRAMEVSSSTIPDSSSSLHDSASSSTSSSSNHHSLQSDSSLSDMELLELPDDENENNSQAEKPHTMLVLCTMGTSVDSETRQRQSQTFELLHQHYIPYETLVVCSDDSEEEENSRLKEQQQTSNCRHHPCSTDLRDALFHLAGLTATRQYPQMFLCSADGQQTLYWGDAHSMVLASGAGLNLQQVLLWQPLADASDSHQDNDQQESEDEQEEPAVNTCILPVAAIDDEEDDIITAIVTEEGKAIQVRKQQHTREVDDPLSSQLPHSALVHNDDSELLEEDESSSTCQRSHSSSNSNPSYNSITAVQDDLPSPLESCWRTPIEAPSEVLDYVSVSTAGTKNDDLVALIEETQEVSKAEIIPTINDAVLETPKDAAIEEKNAVAYVSPVHVSGHVQEPESPTVSSICTANIISKPVAQVPEESITDEDTQVVEQEVNSVRANMALQVTIETCNEDILHDSFSTGKLGSSHGDRGLHARTPASTLFGNPNALLNVSPFQRNDSGESFDQNNPSKLTPSVKFASLDAMVSKIETAKQASKKKETKGEKDHDTKATIKQECKGPKDDVSGSASSRERNIYKPKTKSTDEAPKKSKVDTKGKAKTKAATASSKSRIVSTIKVQARNPALNCYEWYNRLGRPSRESMKRRVKQLHESCGVLPDHVDLLPWADDGSSLKFSGVRDLLLGKGLSVQ</sequence>
<dbReference type="AlphaFoldDB" id="A0A7S3P2P4"/>
<accession>A0A7S3P2P4</accession>
<protein>
    <submittedName>
        <fullName evidence="2">Uncharacterized protein</fullName>
    </submittedName>
</protein>
<feature type="region of interest" description="Disordered" evidence="1">
    <location>
        <begin position="716"/>
        <end position="792"/>
    </location>
</feature>
<organism evidence="2">
    <name type="scientific">Amphora coffeiformis</name>
    <dbReference type="NCBI Taxonomy" id="265554"/>
    <lineage>
        <taxon>Eukaryota</taxon>
        <taxon>Sar</taxon>
        <taxon>Stramenopiles</taxon>
        <taxon>Ochrophyta</taxon>
        <taxon>Bacillariophyta</taxon>
        <taxon>Bacillariophyceae</taxon>
        <taxon>Bacillariophycidae</taxon>
        <taxon>Thalassiophysales</taxon>
        <taxon>Catenulaceae</taxon>
        <taxon>Amphora</taxon>
    </lineage>
</organism>
<feature type="region of interest" description="Disordered" evidence="1">
    <location>
        <begin position="107"/>
        <end position="228"/>
    </location>
</feature>
<feature type="compositionally biased region" description="Low complexity" evidence="1">
    <location>
        <begin position="193"/>
        <end position="228"/>
    </location>
</feature>
<feature type="compositionally biased region" description="Basic and acidic residues" evidence="1">
    <location>
        <begin position="722"/>
        <end position="781"/>
    </location>
</feature>
<feature type="region of interest" description="Disordered" evidence="1">
    <location>
        <begin position="380"/>
        <end position="402"/>
    </location>
</feature>
<feature type="region of interest" description="Disordered" evidence="1">
    <location>
        <begin position="433"/>
        <end position="492"/>
    </location>
</feature>
<evidence type="ECO:0000313" key="2">
    <source>
        <dbReference type="EMBL" id="CAE0408240.1"/>
    </source>
</evidence>